<proteinExistence type="predicted"/>
<accession>A0A2P8R3H4</accession>
<dbReference type="Proteomes" id="UP000240535">
    <property type="component" value="Unassembled WGS sequence"/>
</dbReference>
<protein>
    <submittedName>
        <fullName evidence="1">Uncharacterized protein</fullName>
    </submittedName>
</protein>
<evidence type="ECO:0000313" key="1">
    <source>
        <dbReference type="EMBL" id="PSM53046.1"/>
    </source>
</evidence>
<name>A0A2P8R3H4_9BACT</name>
<gene>
    <name evidence="1" type="ORF">CQ405_00380</name>
</gene>
<dbReference type="AlphaFoldDB" id="A0A2P8R3H4"/>
<comment type="caution">
    <text evidence="1">The sequence shown here is derived from an EMBL/GenBank/DDBJ whole genome shotgun (WGS) entry which is preliminary data.</text>
</comment>
<organism evidence="1 2">
    <name type="scientific">Campylobacter blaseri</name>
    <dbReference type="NCBI Taxonomy" id="2042961"/>
    <lineage>
        <taxon>Bacteria</taxon>
        <taxon>Pseudomonadati</taxon>
        <taxon>Campylobacterota</taxon>
        <taxon>Epsilonproteobacteria</taxon>
        <taxon>Campylobacterales</taxon>
        <taxon>Campylobacteraceae</taxon>
        <taxon>Campylobacter</taxon>
    </lineage>
</organism>
<keyword evidence="2" id="KW-1185">Reference proteome</keyword>
<dbReference type="RefSeq" id="WP_106869438.1">
    <property type="nucleotide sequence ID" value="NZ_PDHI01000001.1"/>
</dbReference>
<sequence length="62" mass="7382">MVLDNYQNKSEIILKGISKCENINMKIRENILDKQKILSVMLKLPKFDEDLKDKFKIMGRRL</sequence>
<reference evidence="2" key="1">
    <citation type="submission" date="2017-10" db="EMBL/GenBank/DDBJ databases">
        <title>Campylobacter species from seals.</title>
        <authorList>
            <person name="Gilbert M.J."/>
            <person name="Zomer A.L."/>
            <person name="Timmerman A.J."/>
            <person name="Duim B."/>
            <person name="Wagenaar J.A."/>
        </authorList>
    </citation>
    <scope>NUCLEOTIDE SEQUENCE [LARGE SCALE GENOMIC DNA]</scope>
    <source>
        <strain evidence="2">17S00004-5</strain>
    </source>
</reference>
<dbReference type="EMBL" id="PDHH01000001">
    <property type="protein sequence ID" value="PSM53046.1"/>
    <property type="molecule type" value="Genomic_DNA"/>
</dbReference>
<evidence type="ECO:0000313" key="2">
    <source>
        <dbReference type="Proteomes" id="UP000240535"/>
    </source>
</evidence>